<dbReference type="PROSITE" id="PS00086">
    <property type="entry name" value="CYTOCHROME_P450"/>
    <property type="match status" value="1"/>
</dbReference>
<dbReference type="GO" id="GO:0016705">
    <property type="term" value="F:oxidoreductase activity, acting on paired donors, with incorporation or reduction of molecular oxygen"/>
    <property type="evidence" value="ECO:0007669"/>
    <property type="project" value="InterPro"/>
</dbReference>
<name>A0AAN5CXP1_9BILA</name>
<dbReference type="AlphaFoldDB" id="A0AAN5CXP1"/>
<dbReference type="Proteomes" id="UP001328107">
    <property type="component" value="Unassembled WGS sequence"/>
</dbReference>
<keyword evidence="4 8" id="KW-0560">Oxidoreductase</keyword>
<dbReference type="FunFam" id="1.10.630.10:FF:000036">
    <property type="entry name" value="CYtochrome P450 family"/>
    <property type="match status" value="1"/>
</dbReference>
<evidence type="ECO:0000256" key="1">
    <source>
        <dbReference type="ARBA" id="ARBA00001971"/>
    </source>
</evidence>
<evidence type="ECO:0000256" key="2">
    <source>
        <dbReference type="ARBA" id="ARBA00010617"/>
    </source>
</evidence>
<keyword evidence="7 8" id="KW-0349">Heme</keyword>
<reference evidence="11" key="1">
    <citation type="submission" date="2022-10" db="EMBL/GenBank/DDBJ databases">
        <title>Genome assembly of Pristionchus species.</title>
        <authorList>
            <person name="Yoshida K."/>
            <person name="Sommer R.J."/>
        </authorList>
    </citation>
    <scope>NUCLEOTIDE SEQUENCE [LARGE SCALE GENOMIC DNA]</scope>
    <source>
        <strain evidence="11">RS5460</strain>
    </source>
</reference>
<feature type="coiled-coil region" evidence="9">
    <location>
        <begin position="127"/>
        <end position="154"/>
    </location>
</feature>
<dbReference type="InterPro" id="IPR002401">
    <property type="entry name" value="Cyt_P450_E_grp-I"/>
</dbReference>
<sequence>MILLIFVIGILTYVFLYYHHVRKFPQGPFPLPFVGNLYHVKAEGLHEYIHAIGPKYGHCFTLFLPRPILFLTDFDTLHEALITQGDTFTGRSQLPPDTYLQRHLQTGITIADGIHWRIQRRMSIKILKELGMGKKRMEAKINQLIDELLRLLRETNDGVQPFAISKPLKQFAGNIINDIFFGYHFKFSEPAKFEFFLERASVHLKNIKYNPWTLLVQAFPWTKHLPVIGRKGYEEPIANMALFHDFVEEEVGQIVKTYDRNQEPTNFIETYLSEMEANEDLDLVNLCAIVVDLWFAATDTTGRTLRWMPYLLMQKPMAQEKVRAELLSVVGKERRLEMADKPNLPYFNATLAEIQRAANIIPFVLLHRTMSDTVVGGKPIPKDTLTRLQIFSVMRDDKIFENPTEFKPERFIGDDGKLNKMLLERVIPFGIGKRQCMGEGLARMELFLVLGNLLLNYRFEQSEPFDLTNNFLRDPGPYKCRIVPM</sequence>
<accession>A0AAN5CXP1</accession>
<protein>
    <recommendedName>
        <fullName evidence="12">Cytochrome P450</fullName>
    </recommendedName>
</protein>
<evidence type="ECO:0000256" key="3">
    <source>
        <dbReference type="ARBA" id="ARBA00022723"/>
    </source>
</evidence>
<dbReference type="GO" id="GO:0005506">
    <property type="term" value="F:iron ion binding"/>
    <property type="evidence" value="ECO:0007669"/>
    <property type="project" value="InterPro"/>
</dbReference>
<evidence type="ECO:0000256" key="7">
    <source>
        <dbReference type="PIRSR" id="PIRSR602401-1"/>
    </source>
</evidence>
<evidence type="ECO:0000313" key="10">
    <source>
        <dbReference type="EMBL" id="GMR51907.1"/>
    </source>
</evidence>
<evidence type="ECO:0000256" key="4">
    <source>
        <dbReference type="ARBA" id="ARBA00023002"/>
    </source>
</evidence>
<evidence type="ECO:0008006" key="12">
    <source>
        <dbReference type="Google" id="ProtNLM"/>
    </source>
</evidence>
<dbReference type="SUPFAM" id="SSF48264">
    <property type="entry name" value="Cytochrome P450"/>
    <property type="match status" value="1"/>
</dbReference>
<comment type="similarity">
    <text evidence="2 8">Belongs to the cytochrome P450 family.</text>
</comment>
<keyword evidence="5 7" id="KW-0408">Iron</keyword>
<keyword evidence="3 7" id="KW-0479">Metal-binding</keyword>
<proteinExistence type="inferred from homology"/>
<gene>
    <name evidence="10" type="ORF">PMAYCL1PPCAC_22102</name>
</gene>
<dbReference type="PANTHER" id="PTHR24284:SF1">
    <property type="entry name" value="CYTOCHROME P450 FAMILY"/>
    <property type="match status" value="1"/>
</dbReference>
<dbReference type="PRINTS" id="PR00385">
    <property type="entry name" value="P450"/>
</dbReference>
<dbReference type="Gene3D" id="1.10.630.10">
    <property type="entry name" value="Cytochrome P450"/>
    <property type="match status" value="1"/>
</dbReference>
<dbReference type="PANTHER" id="PTHR24284">
    <property type="entry name" value="CYTOCHROME P450 FAMILY"/>
    <property type="match status" value="1"/>
</dbReference>
<keyword evidence="9" id="KW-0175">Coiled coil</keyword>
<comment type="cofactor">
    <cofactor evidence="1 7">
        <name>heme</name>
        <dbReference type="ChEBI" id="CHEBI:30413"/>
    </cofactor>
</comment>
<evidence type="ECO:0000313" key="11">
    <source>
        <dbReference type="Proteomes" id="UP001328107"/>
    </source>
</evidence>
<dbReference type="PRINTS" id="PR00463">
    <property type="entry name" value="EP450I"/>
</dbReference>
<evidence type="ECO:0000256" key="6">
    <source>
        <dbReference type="ARBA" id="ARBA00023033"/>
    </source>
</evidence>
<comment type="caution">
    <text evidence="10">The sequence shown here is derived from an EMBL/GenBank/DDBJ whole genome shotgun (WGS) entry which is preliminary data.</text>
</comment>
<evidence type="ECO:0000256" key="9">
    <source>
        <dbReference type="SAM" id="Coils"/>
    </source>
</evidence>
<keyword evidence="6 8" id="KW-0503">Monooxygenase</keyword>
<dbReference type="InterPro" id="IPR001128">
    <property type="entry name" value="Cyt_P450"/>
</dbReference>
<dbReference type="GO" id="GO:0020037">
    <property type="term" value="F:heme binding"/>
    <property type="evidence" value="ECO:0007669"/>
    <property type="project" value="InterPro"/>
</dbReference>
<keyword evidence="11" id="KW-1185">Reference proteome</keyword>
<dbReference type="InterPro" id="IPR017972">
    <property type="entry name" value="Cyt_P450_CS"/>
</dbReference>
<evidence type="ECO:0000256" key="5">
    <source>
        <dbReference type="ARBA" id="ARBA00023004"/>
    </source>
</evidence>
<dbReference type="InterPro" id="IPR036396">
    <property type="entry name" value="Cyt_P450_sf"/>
</dbReference>
<dbReference type="GO" id="GO:0004497">
    <property type="term" value="F:monooxygenase activity"/>
    <property type="evidence" value="ECO:0007669"/>
    <property type="project" value="UniProtKB-KW"/>
</dbReference>
<feature type="binding site" description="axial binding residue" evidence="7">
    <location>
        <position position="436"/>
    </location>
    <ligand>
        <name>heme</name>
        <dbReference type="ChEBI" id="CHEBI:30413"/>
    </ligand>
    <ligandPart>
        <name>Fe</name>
        <dbReference type="ChEBI" id="CHEBI:18248"/>
    </ligandPart>
</feature>
<feature type="non-terminal residue" evidence="10">
    <location>
        <position position="485"/>
    </location>
</feature>
<dbReference type="EMBL" id="BTRK01000005">
    <property type="protein sequence ID" value="GMR51907.1"/>
    <property type="molecule type" value="Genomic_DNA"/>
</dbReference>
<organism evidence="10 11">
    <name type="scientific">Pristionchus mayeri</name>
    <dbReference type="NCBI Taxonomy" id="1317129"/>
    <lineage>
        <taxon>Eukaryota</taxon>
        <taxon>Metazoa</taxon>
        <taxon>Ecdysozoa</taxon>
        <taxon>Nematoda</taxon>
        <taxon>Chromadorea</taxon>
        <taxon>Rhabditida</taxon>
        <taxon>Rhabditina</taxon>
        <taxon>Diplogasteromorpha</taxon>
        <taxon>Diplogasteroidea</taxon>
        <taxon>Neodiplogasteridae</taxon>
        <taxon>Pristionchus</taxon>
    </lineage>
</organism>
<dbReference type="Pfam" id="PF00067">
    <property type="entry name" value="p450"/>
    <property type="match status" value="1"/>
</dbReference>
<evidence type="ECO:0000256" key="8">
    <source>
        <dbReference type="RuleBase" id="RU000461"/>
    </source>
</evidence>
<dbReference type="CDD" id="cd20617">
    <property type="entry name" value="CYP1_2-like"/>
    <property type="match status" value="1"/>
</dbReference>